<dbReference type="RefSeq" id="WP_253019909.1">
    <property type="nucleotide sequence ID" value="NZ_JAOSHN010000003.1"/>
</dbReference>
<feature type="domain" description="GGDEF" evidence="3">
    <location>
        <begin position="188"/>
        <end position="331"/>
    </location>
</feature>
<organism evidence="4 5">
    <name type="scientific">Hominibacterium faecale</name>
    <dbReference type="NCBI Taxonomy" id="2839743"/>
    <lineage>
        <taxon>Bacteria</taxon>
        <taxon>Bacillati</taxon>
        <taxon>Bacillota</taxon>
        <taxon>Clostridia</taxon>
        <taxon>Peptostreptococcales</taxon>
        <taxon>Anaerovoracaceae</taxon>
        <taxon>Hominibacterium</taxon>
    </lineage>
</organism>
<proteinExistence type="predicted"/>
<dbReference type="Proteomes" id="UP001065549">
    <property type="component" value="Unassembled WGS sequence"/>
</dbReference>
<evidence type="ECO:0000256" key="1">
    <source>
        <dbReference type="ARBA" id="ARBA00022741"/>
    </source>
</evidence>
<evidence type="ECO:0000259" key="3">
    <source>
        <dbReference type="PROSITE" id="PS50887"/>
    </source>
</evidence>
<gene>
    <name evidence="4" type="ORF">OBO34_08995</name>
</gene>
<evidence type="ECO:0000313" key="4">
    <source>
        <dbReference type="EMBL" id="MCU7378494.1"/>
    </source>
</evidence>
<protein>
    <recommendedName>
        <fullName evidence="3">GGDEF domain-containing protein</fullName>
    </recommendedName>
</protein>
<dbReference type="GO" id="GO:0000166">
    <property type="term" value="F:nucleotide binding"/>
    <property type="evidence" value="ECO:0007669"/>
    <property type="project" value="UniProtKB-KW"/>
</dbReference>
<accession>A0A9J6QVY2</accession>
<dbReference type="InterPro" id="IPR043128">
    <property type="entry name" value="Rev_trsase/Diguanyl_cyclase"/>
</dbReference>
<dbReference type="Gene3D" id="3.30.70.270">
    <property type="match status" value="1"/>
</dbReference>
<dbReference type="GO" id="GO:0051607">
    <property type="term" value="P:defense response to virus"/>
    <property type="evidence" value="ECO:0007669"/>
    <property type="project" value="UniProtKB-KW"/>
</dbReference>
<dbReference type="InterPro" id="IPR054767">
    <property type="entry name" value="Cas10-Cmr2_palm2"/>
</dbReference>
<keyword evidence="2" id="KW-0051">Antiviral defense</keyword>
<evidence type="ECO:0000313" key="5">
    <source>
        <dbReference type="Proteomes" id="UP001065549"/>
    </source>
</evidence>
<sequence length="687" mass="80222">MNNETQIVALSIDKVQTFLTEAIHAHVQEKQTEEATLKQIMNASREISQGFQNTVKEAFSAQENEVLLSCSGVYIFRSQLPEKEIHNIFNELFFEYYQESQGQKWLRCVSFPQGKYDEIGAIQEAKKRLKQSNCLNARIEENKDKLFKFCKIDAKEAQPQKDDENYPMFAEDINALFSGEEGDNENRFRIAVIKADLDGMGNMFKEIKSYESYSRISKILSDKVSLKGLHEMAEKCRPEGRTGWLFPFYIAGDDIFFAVSMANLTKGTRLCREILVGIKQSLEKEESSKPLSISIGVEITFNREPIRYYMEMVERQLKHAKEENTPKLLKQFVKAKISIGGLAFLDIDYNAMKTYKQTLVCMNKRNKKGRKNNRCNKCENCRKRGEIDEQLQAVPIWDYFLNDVYRINAIRSNDTYDKMLGTSGFFYTLLDRLADDTVQQDNRKYINSVLYHLLPKYLNSSDKKLRELEVVLNGRILSQLMRKNWGKGMNIVLNEKSKHRLETYLRLMLLFSDNRFQLIPDVKSKLDYSNVELENSRKYLLSKSADYLYRTVLERRNKPLRDIFIKKENYQTADKKTIPCFQRLKLEKSMFVRMRDTDKVPVEKAANMIELKNGYSADEIKKANRDREQDGKSPCLLYFNKGKFLELAHSEGEWNSDFIDSLMLFYEYKEMSIRFNEKKKSGGGNAK</sequence>
<keyword evidence="5" id="KW-1185">Reference proteome</keyword>
<dbReference type="Pfam" id="PF22335">
    <property type="entry name" value="Cas10-Cmr2_palm2"/>
    <property type="match status" value="1"/>
</dbReference>
<keyword evidence="1" id="KW-0547">Nucleotide-binding</keyword>
<reference evidence="4" key="1">
    <citation type="submission" date="2022-09" db="EMBL/GenBank/DDBJ databases">
        <title>Culturomic study of gut microbiota in children with autism spectrum disorder.</title>
        <authorList>
            <person name="Efimov B.A."/>
            <person name="Chaplin A.V."/>
            <person name="Sokolova S.R."/>
            <person name="Pikina A.P."/>
            <person name="Korzhanova M."/>
            <person name="Belova V."/>
            <person name="Korostin D."/>
        </authorList>
    </citation>
    <scope>NUCLEOTIDE SEQUENCE</scope>
    <source>
        <strain evidence="4">ASD5510</strain>
    </source>
</reference>
<dbReference type="AlphaFoldDB" id="A0A9J6QVY2"/>
<dbReference type="PROSITE" id="PS50887">
    <property type="entry name" value="GGDEF"/>
    <property type="match status" value="1"/>
</dbReference>
<dbReference type="EMBL" id="JAOSHN010000003">
    <property type="protein sequence ID" value="MCU7378494.1"/>
    <property type="molecule type" value="Genomic_DNA"/>
</dbReference>
<comment type="caution">
    <text evidence="4">The sequence shown here is derived from an EMBL/GenBank/DDBJ whole genome shotgun (WGS) entry which is preliminary data.</text>
</comment>
<dbReference type="InterPro" id="IPR000160">
    <property type="entry name" value="GGDEF_dom"/>
</dbReference>
<name>A0A9J6QVY2_9FIRM</name>
<evidence type="ECO:0000256" key="2">
    <source>
        <dbReference type="ARBA" id="ARBA00023118"/>
    </source>
</evidence>